<keyword evidence="3" id="KW-1185">Reference proteome</keyword>
<organism evidence="2 3">
    <name type="scientific">Dactylonectria macrodidyma</name>
    <dbReference type="NCBI Taxonomy" id="307937"/>
    <lineage>
        <taxon>Eukaryota</taxon>
        <taxon>Fungi</taxon>
        <taxon>Dikarya</taxon>
        <taxon>Ascomycota</taxon>
        <taxon>Pezizomycotina</taxon>
        <taxon>Sordariomycetes</taxon>
        <taxon>Hypocreomycetidae</taxon>
        <taxon>Hypocreales</taxon>
        <taxon>Nectriaceae</taxon>
        <taxon>Dactylonectria</taxon>
    </lineage>
</organism>
<sequence>MGGQASEMNHKAGAQNSQNSGPTFGKDKADPDRLVKWLEDPGDMPTHQGPVFSYAGLLYANSEDEFKDLAASAVGIVFLGSPLRGTKLQFLPHLLTAVTSPAGSHDGIIKELAYDDPSLAEMVKRPTAQHLSLFQHPQQFSVFHVATRWGIVQLVDCALLPQGNQDVLAQTGESMATAFVNSKGAPPLEEAAKSGYVEIARRMLD</sequence>
<dbReference type="OrthoDB" id="626167at2759"/>
<feature type="region of interest" description="Disordered" evidence="1">
    <location>
        <begin position="1"/>
        <end position="33"/>
    </location>
</feature>
<reference evidence="2" key="1">
    <citation type="journal article" date="2021" name="Nat. Commun.">
        <title>Genetic determinants of endophytism in the Arabidopsis root mycobiome.</title>
        <authorList>
            <person name="Mesny F."/>
            <person name="Miyauchi S."/>
            <person name="Thiergart T."/>
            <person name="Pickel B."/>
            <person name="Atanasova L."/>
            <person name="Karlsson M."/>
            <person name="Huettel B."/>
            <person name="Barry K.W."/>
            <person name="Haridas S."/>
            <person name="Chen C."/>
            <person name="Bauer D."/>
            <person name="Andreopoulos W."/>
            <person name="Pangilinan J."/>
            <person name="LaButti K."/>
            <person name="Riley R."/>
            <person name="Lipzen A."/>
            <person name="Clum A."/>
            <person name="Drula E."/>
            <person name="Henrissat B."/>
            <person name="Kohler A."/>
            <person name="Grigoriev I.V."/>
            <person name="Martin F.M."/>
            <person name="Hacquard S."/>
        </authorList>
    </citation>
    <scope>NUCLEOTIDE SEQUENCE</scope>
    <source>
        <strain evidence="2">MPI-CAGE-AT-0147</strain>
    </source>
</reference>
<name>A0A9P9J7D5_9HYPO</name>
<gene>
    <name evidence="2" type="ORF">EDB81DRAFT_883446</name>
</gene>
<evidence type="ECO:0000313" key="3">
    <source>
        <dbReference type="Proteomes" id="UP000738349"/>
    </source>
</evidence>
<proteinExistence type="predicted"/>
<evidence type="ECO:0000313" key="2">
    <source>
        <dbReference type="EMBL" id="KAH7146029.1"/>
    </source>
</evidence>
<accession>A0A9P9J7D5</accession>
<evidence type="ECO:0000256" key="1">
    <source>
        <dbReference type="SAM" id="MobiDB-lite"/>
    </source>
</evidence>
<dbReference type="AlphaFoldDB" id="A0A9P9J7D5"/>
<comment type="caution">
    <text evidence="2">The sequence shown here is derived from an EMBL/GenBank/DDBJ whole genome shotgun (WGS) entry which is preliminary data.</text>
</comment>
<dbReference type="Proteomes" id="UP000738349">
    <property type="component" value="Unassembled WGS sequence"/>
</dbReference>
<protein>
    <submittedName>
        <fullName evidence="2">Uncharacterized protein</fullName>
    </submittedName>
</protein>
<dbReference type="EMBL" id="JAGMUV010000008">
    <property type="protein sequence ID" value="KAH7146029.1"/>
    <property type="molecule type" value="Genomic_DNA"/>
</dbReference>